<feature type="region of interest" description="Disordered" evidence="4">
    <location>
        <begin position="365"/>
        <end position="425"/>
    </location>
</feature>
<evidence type="ECO:0000256" key="1">
    <source>
        <dbReference type="ARBA" id="ARBA00004162"/>
    </source>
</evidence>
<dbReference type="OrthoDB" id="8442846at2759"/>
<keyword evidence="5" id="KW-1133">Transmembrane helix</keyword>
<reference evidence="7" key="1">
    <citation type="submission" date="2024-01" db="EMBL/GenBank/DDBJ databases">
        <title>GRCr8: a new rat reference genome assembly contstructed from accurate long reads and long range scaffolding.</title>
        <authorList>
            <person name="Doris P.A."/>
            <person name="Kalbfleisch T."/>
            <person name="Li K."/>
            <person name="Howe K."/>
            <person name="Wood J."/>
        </authorList>
    </citation>
    <scope>NUCLEOTIDE SEQUENCE [LARGE SCALE GENOMIC DNA]</scope>
    <source>
        <strain evidence="7">Brown Norway</strain>
    </source>
</reference>
<dbReference type="Gene3D" id="2.60.40.10">
    <property type="entry name" value="Immunoglobulins"/>
    <property type="match status" value="1"/>
</dbReference>
<feature type="compositionally biased region" description="Polar residues" evidence="4">
    <location>
        <begin position="261"/>
        <end position="282"/>
    </location>
</feature>
<proteinExistence type="predicted"/>
<evidence type="ECO:0000256" key="3">
    <source>
        <dbReference type="ARBA" id="ARBA00023136"/>
    </source>
</evidence>
<accession>A0A8I6AQN7</accession>
<dbReference type="AGR" id="RGD:1584674"/>
<feature type="domain" description="Immunoglobulin" evidence="6">
    <location>
        <begin position="141"/>
        <end position="245"/>
    </location>
</feature>
<dbReference type="InterPro" id="IPR013783">
    <property type="entry name" value="Ig-like_fold"/>
</dbReference>
<dbReference type="PANTHER" id="PTHR11860:SF49">
    <property type="entry name" value="HIGH AFFINITY IMMUNOGLOBULIN ALPHA AND IMMUNOGLOBULIN MU FC RECEPTOR"/>
    <property type="match status" value="1"/>
</dbReference>
<dbReference type="Ensembl" id="ENSRNOT00000099174.2">
    <property type="protein sequence ID" value="ENSRNOP00000096600.1"/>
    <property type="gene ID" value="ENSRNOG00000004393.9"/>
</dbReference>
<feature type="transmembrane region" description="Helical" evidence="5">
    <location>
        <begin position="509"/>
        <end position="528"/>
    </location>
</feature>
<dbReference type="InterPro" id="IPR003599">
    <property type="entry name" value="Ig_sub"/>
</dbReference>
<dbReference type="Reactome" id="R-RNO-202733">
    <property type="pathway name" value="Cell surface interactions at the vascular wall"/>
</dbReference>
<feature type="compositionally biased region" description="Polar residues" evidence="4">
    <location>
        <begin position="566"/>
        <end position="578"/>
    </location>
</feature>
<dbReference type="InterPro" id="IPR036179">
    <property type="entry name" value="Ig-like_dom_sf"/>
</dbReference>
<dbReference type="GO" id="GO:0007165">
    <property type="term" value="P:signal transduction"/>
    <property type="evidence" value="ECO:0000318"/>
    <property type="project" value="GO_Central"/>
</dbReference>
<evidence type="ECO:0000313" key="8">
    <source>
        <dbReference type="Proteomes" id="UP000002494"/>
    </source>
</evidence>
<dbReference type="GO" id="GO:0001791">
    <property type="term" value="F:IgM binding"/>
    <property type="evidence" value="ECO:0000266"/>
    <property type="project" value="RGD"/>
</dbReference>
<dbReference type="PANTHER" id="PTHR11860">
    <property type="entry name" value="POLYMERIC-IMMUNOGLOBULIN RECEPTOR"/>
    <property type="match status" value="1"/>
</dbReference>
<dbReference type="GO" id="GO:0005886">
    <property type="term" value="C:plasma membrane"/>
    <property type="evidence" value="ECO:0000318"/>
    <property type="project" value="GO_Central"/>
</dbReference>
<evidence type="ECO:0000256" key="5">
    <source>
        <dbReference type="SAM" id="Phobius"/>
    </source>
</evidence>
<comment type="subcellular location">
    <subcellularLocation>
        <location evidence="1">Cell membrane</location>
        <topology evidence="1">Single-pass membrane protein</topology>
    </subcellularLocation>
</comment>
<name>A0A8I6AQN7_RAT</name>
<dbReference type="GO" id="GO:0019862">
    <property type="term" value="F:IgA binding"/>
    <property type="evidence" value="ECO:0000266"/>
    <property type="project" value="RGD"/>
</dbReference>
<dbReference type="RGD" id="1584674">
    <property type="gene designation" value="Fcamr"/>
</dbReference>
<dbReference type="SUPFAM" id="SSF48726">
    <property type="entry name" value="Immunoglobulin"/>
    <property type="match status" value="1"/>
</dbReference>
<evidence type="ECO:0000256" key="4">
    <source>
        <dbReference type="SAM" id="MobiDB-lite"/>
    </source>
</evidence>
<keyword evidence="8" id="KW-1185">Reference proteome</keyword>
<feature type="compositionally biased region" description="Polar residues" evidence="4">
    <location>
        <begin position="465"/>
        <end position="482"/>
    </location>
</feature>
<dbReference type="InterPro" id="IPR013106">
    <property type="entry name" value="Ig_V-set"/>
</dbReference>
<dbReference type="OMA" id="QCHYAPL"/>
<feature type="region of interest" description="Disordered" evidence="4">
    <location>
        <begin position="455"/>
        <end position="498"/>
    </location>
</feature>
<dbReference type="GO" id="GO:0004888">
    <property type="term" value="F:transmembrane signaling receptor activity"/>
    <property type="evidence" value="ECO:0000266"/>
    <property type="project" value="RGD"/>
</dbReference>
<organism evidence="7 8">
    <name type="scientific">Rattus norvegicus</name>
    <name type="common">Rat</name>
    <dbReference type="NCBI Taxonomy" id="10116"/>
    <lineage>
        <taxon>Eukaryota</taxon>
        <taxon>Metazoa</taxon>
        <taxon>Chordata</taxon>
        <taxon>Craniata</taxon>
        <taxon>Vertebrata</taxon>
        <taxon>Euteleostomi</taxon>
        <taxon>Mammalia</taxon>
        <taxon>Eutheria</taxon>
        <taxon>Euarchontoglires</taxon>
        <taxon>Glires</taxon>
        <taxon>Rodentia</taxon>
        <taxon>Myomorpha</taxon>
        <taxon>Muroidea</taxon>
        <taxon>Muridae</taxon>
        <taxon>Murinae</taxon>
        <taxon>Rattus</taxon>
    </lineage>
</organism>
<feature type="compositionally biased region" description="Polar residues" evidence="4">
    <location>
        <begin position="298"/>
        <end position="324"/>
    </location>
</feature>
<dbReference type="GeneTree" id="ENSGT00950000182977"/>
<reference evidence="7" key="3">
    <citation type="submission" date="2025-09" db="UniProtKB">
        <authorList>
            <consortium name="Ensembl"/>
        </authorList>
    </citation>
    <scope>IDENTIFICATION</scope>
    <source>
        <strain evidence="7">Brown Norway</strain>
    </source>
</reference>
<dbReference type="CDD" id="cd05716">
    <property type="entry name" value="IgV_pIgR_like"/>
    <property type="match status" value="1"/>
</dbReference>
<dbReference type="AlphaFoldDB" id="A0A8I6AQN7"/>
<reference evidence="7" key="2">
    <citation type="submission" date="2025-08" db="UniProtKB">
        <authorList>
            <consortium name="Ensembl"/>
        </authorList>
    </citation>
    <scope>IDENTIFICATION</scope>
    <source>
        <strain evidence="7">Brown Norway</strain>
    </source>
</reference>
<keyword evidence="3 5" id="KW-0472">Membrane</keyword>
<keyword evidence="2 5" id="KW-0812">Transmembrane</keyword>
<gene>
    <name evidence="7 9" type="primary">Fcamr</name>
</gene>
<dbReference type="Pfam" id="PF07686">
    <property type="entry name" value="V-set"/>
    <property type="match status" value="1"/>
</dbReference>
<dbReference type="SMART" id="SM00409">
    <property type="entry name" value="IG"/>
    <property type="match status" value="1"/>
</dbReference>
<protein>
    <submittedName>
        <fullName evidence="7">Fc alpha and mu receptor</fullName>
    </submittedName>
</protein>
<dbReference type="FunCoup" id="A0A8I6AQN7">
    <property type="interactions" value="374"/>
</dbReference>
<feature type="region of interest" description="Disordered" evidence="4">
    <location>
        <begin position="558"/>
        <end position="587"/>
    </location>
</feature>
<feature type="compositionally biased region" description="Polar residues" evidence="4">
    <location>
        <begin position="365"/>
        <end position="382"/>
    </location>
</feature>
<evidence type="ECO:0000313" key="9">
    <source>
        <dbReference type="RGD" id="1584674"/>
    </source>
</evidence>
<dbReference type="InterPro" id="IPR050671">
    <property type="entry name" value="CD300_family_receptors"/>
</dbReference>
<evidence type="ECO:0000259" key="6">
    <source>
        <dbReference type="SMART" id="SM00409"/>
    </source>
</evidence>
<feature type="compositionally biased region" description="Polar residues" evidence="4">
    <location>
        <begin position="391"/>
        <end position="408"/>
    </location>
</feature>
<feature type="region of interest" description="Disordered" evidence="4">
    <location>
        <begin position="252"/>
        <end position="350"/>
    </location>
</feature>
<evidence type="ECO:0000313" key="7">
    <source>
        <dbReference type="Ensembl" id="ENSRNOP00000096600.1"/>
    </source>
</evidence>
<evidence type="ECO:0000256" key="2">
    <source>
        <dbReference type="ARBA" id="ARBA00022692"/>
    </source>
</evidence>
<sequence length="587" mass="63560">MDQDAPAKPREQKRLTCQDRQFSGPAFHIGLPSCWSKLKSHSQSAQPWAPCHSLLTRLPLASCLWLQVTSLRTKWKILLLILCLLHGSSMTPPHRRPHSRWLQSGSQQFRAHLYSVEAHTVATTLCCWKNSLSGANALRGPKLVSGETGGTVTIRCHYAPTSVNRHQRKYWCRLGPPLWICYTVVSTNQYTHHDYRGRVALTDVPQSGLFMVRLLQLSLGDTGLYRCGIGDRNDMLFFSVNLTVSAGPSNTTYAAAPASSEPITASPGTASSAANRWTSGVTQVLEGRGSEWDRSAPTPDTSKTTSSANGRQTLTTARTMVPRTSSREEGSVKVAVSTPEGPAPKSGSLFSTTQGVWVWSTRNSVTTGATTSEGRKQGTTPETDGPREETNVSTSPNAPRKTTGTTRPSVLISEHGTWETLQDETKVSKQQMLYSPEGSSPAPSAQTLNATCMEAAPGEGRTDGSLGNTTEESSPLTPSQLSAAGPMWVSGKGSSMKSTFTERESDSRILTPVSIVLALLLIAALVLLKRRLGGERTSQKTERVPRITLIQMTHFLPDKLPGEGKNLQQSDLPTQASLTVLEKDPGL</sequence>
<dbReference type="Proteomes" id="UP000002494">
    <property type="component" value="Chromosome 13"/>
</dbReference>